<keyword evidence="1" id="KW-1133">Transmembrane helix</keyword>
<keyword evidence="1" id="KW-0472">Membrane</keyword>
<sequence>MITKNLRELRILSIILVFVSLKGLLGIIIKNLSIDLYKWKILKALKILNLGGKNLEVEINP</sequence>
<gene>
    <name evidence="2" type="ORF">BpHYR1_038131</name>
</gene>
<evidence type="ECO:0000313" key="2">
    <source>
        <dbReference type="EMBL" id="RNA04762.1"/>
    </source>
</evidence>
<dbReference type="AlphaFoldDB" id="A0A3M7Q0L5"/>
<keyword evidence="3" id="KW-1185">Reference proteome</keyword>
<feature type="transmembrane region" description="Helical" evidence="1">
    <location>
        <begin position="12"/>
        <end position="29"/>
    </location>
</feature>
<dbReference type="Proteomes" id="UP000276133">
    <property type="component" value="Unassembled WGS sequence"/>
</dbReference>
<name>A0A3M7Q0L5_BRAPC</name>
<comment type="caution">
    <text evidence="2">The sequence shown here is derived from an EMBL/GenBank/DDBJ whole genome shotgun (WGS) entry which is preliminary data.</text>
</comment>
<accession>A0A3M7Q0L5</accession>
<organism evidence="2 3">
    <name type="scientific">Brachionus plicatilis</name>
    <name type="common">Marine rotifer</name>
    <name type="synonym">Brachionus muelleri</name>
    <dbReference type="NCBI Taxonomy" id="10195"/>
    <lineage>
        <taxon>Eukaryota</taxon>
        <taxon>Metazoa</taxon>
        <taxon>Spiralia</taxon>
        <taxon>Gnathifera</taxon>
        <taxon>Rotifera</taxon>
        <taxon>Eurotatoria</taxon>
        <taxon>Monogononta</taxon>
        <taxon>Pseudotrocha</taxon>
        <taxon>Ploima</taxon>
        <taxon>Brachionidae</taxon>
        <taxon>Brachionus</taxon>
    </lineage>
</organism>
<reference evidence="2 3" key="1">
    <citation type="journal article" date="2018" name="Sci. Rep.">
        <title>Genomic signatures of local adaptation to the degree of environmental predictability in rotifers.</title>
        <authorList>
            <person name="Franch-Gras L."/>
            <person name="Hahn C."/>
            <person name="Garcia-Roger E.M."/>
            <person name="Carmona M.J."/>
            <person name="Serra M."/>
            <person name="Gomez A."/>
        </authorList>
    </citation>
    <scope>NUCLEOTIDE SEQUENCE [LARGE SCALE GENOMIC DNA]</scope>
    <source>
        <strain evidence="2">HYR1</strain>
    </source>
</reference>
<proteinExistence type="predicted"/>
<protein>
    <submittedName>
        <fullName evidence="2">Uncharacterized protein</fullName>
    </submittedName>
</protein>
<evidence type="ECO:0000313" key="3">
    <source>
        <dbReference type="Proteomes" id="UP000276133"/>
    </source>
</evidence>
<keyword evidence="1" id="KW-0812">Transmembrane</keyword>
<dbReference type="EMBL" id="REGN01007976">
    <property type="protein sequence ID" value="RNA04762.1"/>
    <property type="molecule type" value="Genomic_DNA"/>
</dbReference>
<evidence type="ECO:0000256" key="1">
    <source>
        <dbReference type="SAM" id="Phobius"/>
    </source>
</evidence>